<organism evidence="1 2">
    <name type="scientific">Amycolatopsis vancoresmycina DSM 44592</name>
    <dbReference type="NCBI Taxonomy" id="1292037"/>
    <lineage>
        <taxon>Bacteria</taxon>
        <taxon>Bacillati</taxon>
        <taxon>Actinomycetota</taxon>
        <taxon>Actinomycetes</taxon>
        <taxon>Pseudonocardiales</taxon>
        <taxon>Pseudonocardiaceae</taxon>
        <taxon>Amycolatopsis</taxon>
    </lineage>
</organism>
<reference evidence="1 2" key="1">
    <citation type="submission" date="2013-02" db="EMBL/GenBank/DDBJ databases">
        <title>Draft genome sequence of Amycolatopsis vancoresmycina strain DSM 44592T.</title>
        <authorList>
            <person name="Kumar S."/>
            <person name="Kaur N."/>
            <person name="Kaur C."/>
            <person name="Raghava G.P.S."/>
            <person name="Mayilraj S."/>
        </authorList>
    </citation>
    <scope>NUCLEOTIDE SEQUENCE [LARGE SCALE GENOMIC DNA]</scope>
    <source>
        <strain evidence="1 2">DSM 44592</strain>
    </source>
</reference>
<protein>
    <submittedName>
        <fullName evidence="1">Uncharacterized protein</fullName>
    </submittedName>
</protein>
<comment type="caution">
    <text evidence="1">The sequence shown here is derived from an EMBL/GenBank/DDBJ whole genome shotgun (WGS) entry which is preliminary data.</text>
</comment>
<evidence type="ECO:0000313" key="2">
    <source>
        <dbReference type="Proteomes" id="UP000014139"/>
    </source>
</evidence>
<dbReference type="Proteomes" id="UP000014139">
    <property type="component" value="Unassembled WGS sequence"/>
</dbReference>
<dbReference type="PATRIC" id="fig|1292037.4.peg.4163"/>
<dbReference type="AlphaFoldDB" id="R1I7B5"/>
<keyword evidence="2" id="KW-1185">Reference proteome</keyword>
<name>R1I7B5_9PSEU</name>
<accession>R1I7B5</accession>
<gene>
    <name evidence="1" type="ORF">H480_21962</name>
</gene>
<proteinExistence type="predicted"/>
<sequence>MQQGSDYFNGLGSVQCTSGRYKAKEVCLNNQTGAGYVIYGTQVVNAPATATVLCRTGNSGLSVAAVTDPPDSGLTGCVSWTEWVTQGSNLFYGRGQAQCDTGRYRVKSLCKNEQTGDYYILYGTQAVTAPSAVSITCNTGNTAQIVQAVADPAATGLAGCMTWSAWIVQGSTLYYGRGSAQCDSGRYQARLACHNVQTGQDYVVYAPVVTAPATSTGTCLSGNSATAVTTQAA</sequence>
<dbReference type="EMBL" id="AOUO01000318">
    <property type="protein sequence ID" value="EOD66334.1"/>
    <property type="molecule type" value="Genomic_DNA"/>
</dbReference>
<evidence type="ECO:0000313" key="1">
    <source>
        <dbReference type="EMBL" id="EOD66334.1"/>
    </source>
</evidence>